<organism evidence="1 2">
    <name type="scientific">Coleofasciculus chthonoplastes PCC 7420</name>
    <dbReference type="NCBI Taxonomy" id="118168"/>
    <lineage>
        <taxon>Bacteria</taxon>
        <taxon>Bacillati</taxon>
        <taxon>Cyanobacteriota</taxon>
        <taxon>Cyanophyceae</taxon>
        <taxon>Coleofasciculales</taxon>
        <taxon>Coleofasciculaceae</taxon>
        <taxon>Coleofasciculus</taxon>
    </lineage>
</organism>
<accession>B4VQP3</accession>
<dbReference type="InterPro" id="IPR045589">
    <property type="entry name" value="DUF6464"/>
</dbReference>
<protein>
    <submittedName>
        <fullName evidence="1">Uncharacterized protein</fullName>
    </submittedName>
</protein>
<reference evidence="1 2" key="1">
    <citation type="submission" date="2008-07" db="EMBL/GenBank/DDBJ databases">
        <authorList>
            <person name="Tandeau de Marsac N."/>
            <person name="Ferriera S."/>
            <person name="Johnson J."/>
            <person name="Kravitz S."/>
            <person name="Beeson K."/>
            <person name="Sutton G."/>
            <person name="Rogers Y.-H."/>
            <person name="Friedman R."/>
            <person name="Frazier M."/>
            <person name="Venter J.C."/>
        </authorList>
    </citation>
    <scope>NUCLEOTIDE SEQUENCE [LARGE SCALE GENOMIC DNA]</scope>
    <source>
        <strain evidence="1 2">PCC 7420</strain>
    </source>
</reference>
<sequence>MVKLAMTTIGFKRMRLKSHAQIKRLIDFHEQRMRQLSNTVDKKYTCRYYANSAFLLCAVNPLGSCEGCHEYEPEVTSE</sequence>
<dbReference type="EMBL" id="DS989848">
    <property type="protein sequence ID" value="EDX75649.1"/>
    <property type="molecule type" value="Genomic_DNA"/>
</dbReference>
<dbReference type="Proteomes" id="UP000003835">
    <property type="component" value="Unassembled WGS sequence"/>
</dbReference>
<evidence type="ECO:0000313" key="1">
    <source>
        <dbReference type="EMBL" id="EDX75649.1"/>
    </source>
</evidence>
<name>B4VQP3_9CYAN</name>
<dbReference type="eggNOG" id="ENOG50335TJ">
    <property type="taxonomic scope" value="Bacteria"/>
</dbReference>
<dbReference type="AlphaFoldDB" id="B4VQP3"/>
<dbReference type="Pfam" id="PF20065">
    <property type="entry name" value="DUF6464"/>
    <property type="match status" value="1"/>
</dbReference>
<proteinExistence type="predicted"/>
<dbReference type="HOGENOM" id="CLU_2857947_0_0_3"/>
<keyword evidence="2" id="KW-1185">Reference proteome</keyword>
<gene>
    <name evidence="1" type="ORF">MC7420_6304</name>
</gene>
<evidence type="ECO:0000313" key="2">
    <source>
        <dbReference type="Proteomes" id="UP000003835"/>
    </source>
</evidence>